<evidence type="ECO:0000256" key="4">
    <source>
        <dbReference type="ARBA" id="ARBA00022723"/>
    </source>
</evidence>
<evidence type="ECO:0000256" key="2">
    <source>
        <dbReference type="ARBA" id="ARBA00011032"/>
    </source>
</evidence>
<dbReference type="PANTHER" id="PTHR30038">
    <property type="entry name" value="ALDEHYDE FERREDOXIN OXIDOREDUCTASE"/>
    <property type="match status" value="1"/>
</dbReference>
<dbReference type="Gene3D" id="1.10.569.10">
    <property type="entry name" value="Aldehyde Ferredoxin Oxidoreductase Protein, subunit A, domain 2"/>
    <property type="match status" value="1"/>
</dbReference>
<dbReference type="OrthoDB" id="30771at2157"/>
<proteinExistence type="inferred from homology"/>
<keyword evidence="4" id="KW-0479">Metal-binding</keyword>
<keyword evidence="6" id="KW-0408">Iron</keyword>
<dbReference type="SMART" id="SM00790">
    <property type="entry name" value="AFOR_N"/>
    <property type="match status" value="1"/>
</dbReference>
<dbReference type="Gene3D" id="1.10.599.10">
    <property type="entry name" value="Aldehyde Ferredoxin Oxidoreductase Protein, subunit A, domain 3"/>
    <property type="match status" value="1"/>
</dbReference>
<evidence type="ECO:0000259" key="9">
    <source>
        <dbReference type="SMART" id="SM00790"/>
    </source>
</evidence>
<keyword evidence="11" id="KW-1185">Reference proteome</keyword>
<evidence type="ECO:0000256" key="8">
    <source>
        <dbReference type="ARBA" id="ARBA00049934"/>
    </source>
</evidence>
<dbReference type="InterPro" id="IPR013983">
    <property type="entry name" value="Ald_Fedxn_OxRdtase_N"/>
</dbReference>
<dbReference type="SUPFAM" id="SSF56228">
    <property type="entry name" value="Aldehyde ferredoxin oxidoreductase, N-terminal domain"/>
    <property type="match status" value="1"/>
</dbReference>
<dbReference type="InterPro" id="IPR013985">
    <property type="entry name" value="Ald_Fedxn_OxRdtase_dom3"/>
</dbReference>
<protein>
    <submittedName>
        <fullName evidence="10">Aldehyde ferredoxin oxidoreductase</fullName>
    </submittedName>
</protein>
<dbReference type="InterPro" id="IPR036503">
    <property type="entry name" value="Ald_Fedxn_OxRdtase_N_sf"/>
</dbReference>
<evidence type="ECO:0000256" key="7">
    <source>
        <dbReference type="ARBA" id="ARBA00023014"/>
    </source>
</evidence>
<organism evidence="10 11">
    <name type="scientific">Salinigranum rubrum</name>
    <dbReference type="NCBI Taxonomy" id="755307"/>
    <lineage>
        <taxon>Archaea</taxon>
        <taxon>Methanobacteriati</taxon>
        <taxon>Methanobacteriota</taxon>
        <taxon>Stenosarchaea group</taxon>
        <taxon>Halobacteria</taxon>
        <taxon>Halobacteriales</taxon>
        <taxon>Haloferacaceae</taxon>
        <taxon>Salinigranum</taxon>
    </lineage>
</organism>
<dbReference type="GO" id="GO:0016625">
    <property type="term" value="F:oxidoreductase activity, acting on the aldehyde or oxo group of donors, iron-sulfur protein as acceptor"/>
    <property type="evidence" value="ECO:0007669"/>
    <property type="project" value="InterPro"/>
</dbReference>
<dbReference type="InterPro" id="IPR013984">
    <property type="entry name" value="Ald_Fedxn_OxRdtase_dom2"/>
</dbReference>
<comment type="cofactor">
    <cofactor evidence="1">
        <name>[4Fe-4S] cluster</name>
        <dbReference type="ChEBI" id="CHEBI:49883"/>
    </cofactor>
</comment>
<reference evidence="10 11" key="1">
    <citation type="submission" date="2018-01" db="EMBL/GenBank/DDBJ databases">
        <title>Complete genome sequence of Salinigranum rubrum GX10T, an extremely halophilic archaeon isolated from a marine solar saltern.</title>
        <authorList>
            <person name="Han S."/>
        </authorList>
    </citation>
    <scope>NUCLEOTIDE SEQUENCE [LARGE SCALE GENOMIC DNA]</scope>
    <source>
        <strain evidence="10 11">GX10</strain>
    </source>
</reference>
<dbReference type="InterPro" id="IPR036021">
    <property type="entry name" value="Tungsten_al_ferr_oxy-like_C"/>
</dbReference>
<name>A0A2I8VFY6_9EURY</name>
<evidence type="ECO:0000256" key="6">
    <source>
        <dbReference type="ARBA" id="ARBA00023004"/>
    </source>
</evidence>
<dbReference type="Gene3D" id="3.60.9.10">
    <property type="entry name" value="Aldehyde ferredoxin oxidoreductase, N-terminal domain"/>
    <property type="match status" value="1"/>
</dbReference>
<comment type="similarity">
    <text evidence="2">Belongs to the AOR/FOR family.</text>
</comment>
<gene>
    <name evidence="10" type="ORF">C2R22_03210</name>
</gene>
<evidence type="ECO:0000256" key="3">
    <source>
        <dbReference type="ARBA" id="ARBA00022485"/>
    </source>
</evidence>
<keyword evidence="3" id="KW-0004">4Fe-4S</keyword>
<dbReference type="PANTHER" id="PTHR30038:SF7">
    <property type="entry name" value="TUNGSTEN-CONTAINING GLYCERALDEHYDE-3-PHOSPHATE:FERREDOXIN OXIDOREDUCTASE"/>
    <property type="match status" value="1"/>
</dbReference>
<dbReference type="GO" id="GO:0009055">
    <property type="term" value="F:electron transfer activity"/>
    <property type="evidence" value="ECO:0007669"/>
    <property type="project" value="InterPro"/>
</dbReference>
<dbReference type="Proteomes" id="UP000236584">
    <property type="component" value="Chromosome"/>
</dbReference>
<dbReference type="Pfam" id="PF01314">
    <property type="entry name" value="AFOR_C"/>
    <property type="match status" value="1"/>
</dbReference>
<dbReference type="RefSeq" id="WP_103424471.1">
    <property type="nucleotide sequence ID" value="NZ_CP026309.1"/>
</dbReference>
<dbReference type="InterPro" id="IPR001203">
    <property type="entry name" value="OxRdtase_Ald_Fedxn_C"/>
</dbReference>
<dbReference type="KEGG" id="srub:C2R22_03210"/>
<evidence type="ECO:0000256" key="1">
    <source>
        <dbReference type="ARBA" id="ARBA00001966"/>
    </source>
</evidence>
<dbReference type="GO" id="GO:0051539">
    <property type="term" value="F:4 iron, 4 sulfur cluster binding"/>
    <property type="evidence" value="ECO:0007669"/>
    <property type="project" value="UniProtKB-KW"/>
</dbReference>
<keyword evidence="5" id="KW-0560">Oxidoreductase</keyword>
<evidence type="ECO:0000256" key="5">
    <source>
        <dbReference type="ARBA" id="ARBA00023002"/>
    </source>
</evidence>
<evidence type="ECO:0000313" key="10">
    <source>
        <dbReference type="EMBL" id="AUV80784.1"/>
    </source>
</evidence>
<accession>A0A2I8VFY6</accession>
<dbReference type="SUPFAM" id="SSF48310">
    <property type="entry name" value="Aldehyde ferredoxin oxidoreductase, C-terminal domains"/>
    <property type="match status" value="1"/>
</dbReference>
<dbReference type="EMBL" id="CP026309">
    <property type="protein sequence ID" value="AUV80784.1"/>
    <property type="molecule type" value="Genomic_DNA"/>
</dbReference>
<dbReference type="GeneID" id="35591065"/>
<dbReference type="Pfam" id="PF02730">
    <property type="entry name" value="AFOR_N"/>
    <property type="match status" value="1"/>
</dbReference>
<dbReference type="GO" id="GO:0046872">
    <property type="term" value="F:metal ion binding"/>
    <property type="evidence" value="ECO:0007669"/>
    <property type="project" value="UniProtKB-KW"/>
</dbReference>
<keyword evidence="7" id="KW-0411">Iron-sulfur</keyword>
<comment type="cofactor">
    <cofactor evidence="8">
        <name>tungstopterin</name>
        <dbReference type="ChEBI" id="CHEBI:30402"/>
    </cofactor>
</comment>
<sequence length="550" mass="59836">MLRITGELLTVDVGERTWETTRIDDELRSFIGGRGVAVKLAHDRIPFDADPLGAANRVYLSTGPLQASRMSFTGRMNATAVSPLTDGLVSTNAGGFLSRNFVEAGYPCVEIVGESDELLAVHVTDEEVTFESVPELAGATVSETSAAMTERHGFGGDHLVTVGPAGENRVRYAALMTSDSRAFGRGGLGAVLGAKNVKTVSFTGDAEVDVSLPDGDVADEIHRQAATEDHIMKRQGTTSGVDLKNELFSLPTKYFERMSFDEGVEGINGAAVESKKYRRGTCSMCAFACKLPTRDEARGVETEGPEYETVFSFGSNLLVDDVVSVMKSNELCDELGLDTISAGVTIGAYLASEERFGDSTLIHDLVEKIARREGVGDLLAEGVDRAHETLGVTNWTSKGLEFPGHDGRVLHGRALGYATSNRGADHMYSKIHNLEYEGRIHPEGLDGKASIVADLEDLKAVNDSAVICKFSRGAMSDERYERLFGTEYDRLLERGRAVVELERHFNNQRGFDRSDDVLPYEIDGLERALDEYYAYRGWTADGVVPDENVV</sequence>
<feature type="domain" description="Aldehyde ferredoxin oxidoreductase N-terminal" evidence="9">
    <location>
        <begin position="4"/>
        <end position="206"/>
    </location>
</feature>
<evidence type="ECO:0000313" key="11">
    <source>
        <dbReference type="Proteomes" id="UP000236584"/>
    </source>
</evidence>
<dbReference type="AlphaFoldDB" id="A0A2I8VFY6"/>
<dbReference type="InterPro" id="IPR051919">
    <property type="entry name" value="W-dependent_AOR"/>
</dbReference>